<dbReference type="GO" id="GO:0005506">
    <property type="term" value="F:iron ion binding"/>
    <property type="evidence" value="ECO:0007669"/>
    <property type="project" value="InterPro"/>
</dbReference>
<dbReference type="InterPro" id="IPR036396">
    <property type="entry name" value="Cyt_P450_sf"/>
</dbReference>
<evidence type="ECO:0000256" key="8">
    <source>
        <dbReference type="ARBA" id="ARBA00023004"/>
    </source>
</evidence>
<keyword evidence="6 11" id="KW-0479">Metal-binding</keyword>
<evidence type="ECO:0000313" key="13">
    <source>
        <dbReference type="EMBL" id="EEC19160.1"/>
    </source>
</evidence>
<evidence type="ECO:0000256" key="1">
    <source>
        <dbReference type="ARBA" id="ARBA00001971"/>
    </source>
</evidence>
<evidence type="ECO:0000313" key="15">
    <source>
        <dbReference type="Proteomes" id="UP000001555"/>
    </source>
</evidence>
<dbReference type="InterPro" id="IPR002403">
    <property type="entry name" value="Cyt_P450_E_grp-IV"/>
</dbReference>
<organism>
    <name type="scientific">Ixodes scapularis</name>
    <name type="common">Black-legged tick</name>
    <name type="synonym">Deer tick</name>
    <dbReference type="NCBI Taxonomy" id="6945"/>
    <lineage>
        <taxon>Eukaryota</taxon>
        <taxon>Metazoa</taxon>
        <taxon>Ecdysozoa</taxon>
        <taxon>Arthropoda</taxon>
        <taxon>Chelicerata</taxon>
        <taxon>Arachnida</taxon>
        <taxon>Acari</taxon>
        <taxon>Parasitiformes</taxon>
        <taxon>Ixodida</taxon>
        <taxon>Ixodoidea</taxon>
        <taxon>Ixodidae</taxon>
        <taxon>Ixodinae</taxon>
        <taxon>Ixodes</taxon>
    </lineage>
</organism>
<dbReference type="AlphaFoldDB" id="B7QJY8"/>
<dbReference type="Pfam" id="PF00067">
    <property type="entry name" value="p450"/>
    <property type="match status" value="1"/>
</dbReference>
<evidence type="ECO:0000256" key="4">
    <source>
        <dbReference type="ARBA" id="ARBA00010617"/>
    </source>
</evidence>
<sequence length="117" mass="13420">DRDGEITASHLAQLKYLECCLKEALRLYPPFPLVGRVLDEELEIEGQVIPKGVNCFIALYSLHRNPEYFKDPEKFMPERFLSDEIRTRHPFSYIPFGGGPKNCIGTETLLSICFVRA</sequence>
<dbReference type="GO" id="GO:0020037">
    <property type="term" value="F:heme binding"/>
    <property type="evidence" value="ECO:0007669"/>
    <property type="project" value="InterPro"/>
</dbReference>
<dbReference type="InterPro" id="IPR001128">
    <property type="entry name" value="Cyt_P450"/>
</dbReference>
<dbReference type="HOGENOM" id="CLU_001570_5_7_1"/>
<comment type="similarity">
    <text evidence="4 12">Belongs to the cytochrome P450 family.</text>
</comment>
<keyword evidence="9 12" id="KW-0503">Monooxygenase</keyword>
<keyword evidence="10" id="KW-0472">Membrane</keyword>
<evidence type="ECO:0000256" key="10">
    <source>
        <dbReference type="ARBA" id="ARBA00023136"/>
    </source>
</evidence>
<gene>
    <name evidence="13" type="ORF">IscW_ISCW024836</name>
</gene>
<dbReference type="SUPFAM" id="SSF48264">
    <property type="entry name" value="Cytochrome P450"/>
    <property type="match status" value="1"/>
</dbReference>
<evidence type="ECO:0000256" key="5">
    <source>
        <dbReference type="ARBA" id="ARBA00022617"/>
    </source>
</evidence>
<comment type="cofactor">
    <cofactor evidence="1 11">
        <name>heme</name>
        <dbReference type="ChEBI" id="CHEBI:30413"/>
    </cofactor>
</comment>
<keyword evidence="8 11" id="KW-0408">Iron</keyword>
<feature type="non-terminal residue" evidence="13">
    <location>
        <position position="117"/>
    </location>
</feature>
<dbReference type="PANTHER" id="PTHR24291">
    <property type="entry name" value="CYTOCHROME P450 FAMILY 4"/>
    <property type="match status" value="1"/>
</dbReference>
<protein>
    <submittedName>
        <fullName evidence="13 14">Cytochrome P450, putative</fullName>
    </submittedName>
</protein>
<proteinExistence type="inferred from homology"/>
<dbReference type="GO" id="GO:0016705">
    <property type="term" value="F:oxidoreductase activity, acting on paired donors, with incorporation or reduction of molecular oxygen"/>
    <property type="evidence" value="ECO:0007669"/>
    <property type="project" value="InterPro"/>
</dbReference>
<name>B7QJY8_IXOSC</name>
<keyword evidence="12" id="KW-0560">Oxidoreductase</keyword>
<dbReference type="EMBL" id="ABJB010465895">
    <property type="status" value="NOT_ANNOTATED_CDS"/>
    <property type="molecule type" value="Genomic_DNA"/>
</dbReference>
<keyword evidence="5 11" id="KW-0349">Heme</keyword>
<evidence type="ECO:0000313" key="14">
    <source>
        <dbReference type="EnsemblMetazoa" id="ISCW024836-PA"/>
    </source>
</evidence>
<dbReference type="GO" id="GO:0005789">
    <property type="term" value="C:endoplasmic reticulum membrane"/>
    <property type="evidence" value="ECO:0007669"/>
    <property type="project" value="UniProtKB-SubCell"/>
</dbReference>
<reference evidence="14" key="2">
    <citation type="submission" date="2020-05" db="UniProtKB">
        <authorList>
            <consortium name="EnsemblMetazoa"/>
        </authorList>
    </citation>
    <scope>IDENTIFICATION</scope>
    <source>
        <strain evidence="14">wikel</strain>
    </source>
</reference>
<keyword evidence="15" id="KW-1185">Reference proteome</keyword>
<dbReference type="PROSITE" id="PS00086">
    <property type="entry name" value="CYTOCHROME_P450"/>
    <property type="match status" value="1"/>
</dbReference>
<evidence type="ECO:0000256" key="6">
    <source>
        <dbReference type="ARBA" id="ARBA00022723"/>
    </source>
</evidence>
<dbReference type="EnsemblMetazoa" id="ISCW024836-RA">
    <property type="protein sequence ID" value="ISCW024836-PA"/>
    <property type="gene ID" value="ISCW024836"/>
</dbReference>
<feature type="binding site" description="axial binding residue" evidence="11">
    <location>
        <position position="103"/>
    </location>
    <ligand>
        <name>heme</name>
        <dbReference type="ChEBI" id="CHEBI:30413"/>
    </ligand>
    <ligandPart>
        <name>Fe</name>
        <dbReference type="ChEBI" id="CHEBI:18248"/>
    </ligandPart>
</feature>
<accession>B7QJY8</accession>
<dbReference type="PaxDb" id="6945-B7QJY8"/>
<dbReference type="GO" id="GO:0004497">
    <property type="term" value="F:monooxygenase activity"/>
    <property type="evidence" value="ECO:0007669"/>
    <property type="project" value="UniProtKB-KW"/>
</dbReference>
<dbReference type="Proteomes" id="UP000001555">
    <property type="component" value="Unassembled WGS sequence"/>
</dbReference>
<dbReference type="InterPro" id="IPR017972">
    <property type="entry name" value="Cyt_P450_CS"/>
</dbReference>
<evidence type="ECO:0000256" key="9">
    <source>
        <dbReference type="ARBA" id="ARBA00023033"/>
    </source>
</evidence>
<dbReference type="STRING" id="6945.B7QJY8"/>
<dbReference type="InterPro" id="IPR050196">
    <property type="entry name" value="Cytochrome_P450_Monoox"/>
</dbReference>
<dbReference type="VEuPathDB" id="VectorBase:ISCI024836"/>
<dbReference type="PRINTS" id="PR00465">
    <property type="entry name" value="EP450IV"/>
</dbReference>
<evidence type="ECO:0000256" key="12">
    <source>
        <dbReference type="RuleBase" id="RU000461"/>
    </source>
</evidence>
<comment type="function">
    <text evidence="2">May be involved in the metabolism of insect hormones and in the breakdown of synthetic insecticides.</text>
</comment>
<dbReference type="VEuPathDB" id="VectorBase:ISCW024836"/>
<keyword evidence="7" id="KW-0256">Endoplasmic reticulum</keyword>
<evidence type="ECO:0000256" key="11">
    <source>
        <dbReference type="PIRSR" id="PIRSR602403-1"/>
    </source>
</evidence>
<feature type="non-terminal residue" evidence="13">
    <location>
        <position position="1"/>
    </location>
</feature>
<dbReference type="Gene3D" id="1.10.630.10">
    <property type="entry name" value="Cytochrome P450"/>
    <property type="match status" value="1"/>
</dbReference>
<dbReference type="PANTHER" id="PTHR24291:SF189">
    <property type="entry name" value="CYTOCHROME P450 4C3-RELATED"/>
    <property type="match status" value="1"/>
</dbReference>
<evidence type="ECO:0000256" key="7">
    <source>
        <dbReference type="ARBA" id="ARBA00022824"/>
    </source>
</evidence>
<evidence type="ECO:0000256" key="3">
    <source>
        <dbReference type="ARBA" id="ARBA00004586"/>
    </source>
</evidence>
<reference evidence="13 15" key="1">
    <citation type="submission" date="2008-03" db="EMBL/GenBank/DDBJ databases">
        <title>Annotation of Ixodes scapularis.</title>
        <authorList>
            <consortium name="Ixodes scapularis Genome Project Consortium"/>
            <person name="Caler E."/>
            <person name="Hannick L.I."/>
            <person name="Bidwell S."/>
            <person name="Joardar V."/>
            <person name="Thiagarajan M."/>
            <person name="Amedeo P."/>
            <person name="Galinsky K.J."/>
            <person name="Schobel S."/>
            <person name="Inman J."/>
            <person name="Hostetler J."/>
            <person name="Miller J."/>
            <person name="Hammond M."/>
            <person name="Megy K."/>
            <person name="Lawson D."/>
            <person name="Kodira C."/>
            <person name="Sutton G."/>
            <person name="Meyer J."/>
            <person name="Hill C.A."/>
            <person name="Birren B."/>
            <person name="Nene V."/>
            <person name="Collins F."/>
            <person name="Alarcon-Chaidez F."/>
            <person name="Wikel S."/>
            <person name="Strausberg R."/>
        </authorList>
    </citation>
    <scope>NUCLEOTIDE SEQUENCE [LARGE SCALE GENOMIC DNA]</scope>
    <source>
        <strain evidence="15">Wikel</strain>
        <strain evidence="13">Wikel colony</strain>
    </source>
</reference>
<comment type="subcellular location">
    <subcellularLocation>
        <location evidence="3">Endoplasmic reticulum membrane</location>
    </subcellularLocation>
</comment>
<evidence type="ECO:0000256" key="2">
    <source>
        <dbReference type="ARBA" id="ARBA00003690"/>
    </source>
</evidence>
<dbReference type="EMBL" id="DS955414">
    <property type="protein sequence ID" value="EEC19160.1"/>
    <property type="molecule type" value="Genomic_DNA"/>
</dbReference>